<reference evidence="1 2" key="1">
    <citation type="submission" date="2018-06" db="EMBL/GenBank/DDBJ databases">
        <authorList>
            <consortium name="Pathogen Informatics"/>
            <person name="Doyle S."/>
        </authorList>
    </citation>
    <scope>NUCLEOTIDE SEQUENCE [LARGE SCALE GENOMIC DNA]</scope>
    <source>
        <strain evidence="1 2">NCTC11842</strain>
    </source>
</reference>
<evidence type="ECO:0000313" key="2">
    <source>
        <dbReference type="Proteomes" id="UP000250443"/>
    </source>
</evidence>
<protein>
    <submittedName>
        <fullName evidence="1">Membrane protein</fullName>
    </submittedName>
</protein>
<sequence>MITYPKELPRPLQDGYELQTASPKVETSFQSGRTIERRAFTSVPTQASVKWLMTESQARYFEAWFEEVLVSGTKWFECELSTPLGFAPYTARIRGMYDGPVQITKGWWQFTATLELRKRPILQPGWVIYAPQYILLANVFDKAMNQEWPESRYQTYMPEFDQSQNREWPPQA</sequence>
<dbReference type="RefSeq" id="WP_010794571.1">
    <property type="nucleotide sequence ID" value="NZ_UAUF01000012.1"/>
</dbReference>
<name>A0A2X2CL09_PSELU</name>
<gene>
    <name evidence="1" type="ORF">NCTC11842_02347</name>
</gene>
<evidence type="ECO:0000313" key="1">
    <source>
        <dbReference type="EMBL" id="SPZ07471.1"/>
    </source>
</evidence>
<proteinExistence type="predicted"/>
<dbReference type="Proteomes" id="UP000250443">
    <property type="component" value="Unassembled WGS sequence"/>
</dbReference>
<accession>A0A2X2CL09</accession>
<dbReference type="AlphaFoldDB" id="A0A2X2CL09"/>
<organism evidence="1 2">
    <name type="scientific">Pseudomonas luteola</name>
    <dbReference type="NCBI Taxonomy" id="47886"/>
    <lineage>
        <taxon>Bacteria</taxon>
        <taxon>Pseudomonadati</taxon>
        <taxon>Pseudomonadota</taxon>
        <taxon>Gammaproteobacteria</taxon>
        <taxon>Pseudomonadales</taxon>
        <taxon>Pseudomonadaceae</taxon>
        <taxon>Pseudomonas</taxon>
    </lineage>
</organism>
<dbReference type="EMBL" id="UAUF01000012">
    <property type="protein sequence ID" value="SPZ07471.1"/>
    <property type="molecule type" value="Genomic_DNA"/>
</dbReference>